<keyword evidence="12" id="KW-1185">Reference proteome</keyword>
<proteinExistence type="inferred from homology"/>
<keyword evidence="10" id="KW-0732">Signal</keyword>
<accession>A0A0R3VWL4</accession>
<feature type="signal peptide" evidence="10">
    <location>
        <begin position="1"/>
        <end position="24"/>
    </location>
</feature>
<keyword evidence="8 9" id="KW-0472">Membrane</keyword>
<keyword evidence="6 9" id="KW-1133">Transmembrane helix</keyword>
<comment type="similarity">
    <text evidence="2">Belongs to the TMEM186 family.</text>
</comment>
<keyword evidence="4 9" id="KW-0812">Transmembrane</keyword>
<dbReference type="PANTHER" id="PTHR13603:SF1">
    <property type="entry name" value="TRANSMEMBRANE PROTEIN 186"/>
    <property type="match status" value="1"/>
</dbReference>
<evidence type="ECO:0000313" key="13">
    <source>
        <dbReference type="WBParaSite" id="TASK_0000180801-mRNA-1"/>
    </source>
</evidence>
<dbReference type="PANTHER" id="PTHR13603">
    <property type="entry name" value="TRANSMEMBRANE PROTEIN 186"/>
    <property type="match status" value="1"/>
</dbReference>
<gene>
    <name evidence="11" type="ORF">TASK_LOCUS1809</name>
</gene>
<evidence type="ECO:0000313" key="11">
    <source>
        <dbReference type="EMBL" id="VDK23705.1"/>
    </source>
</evidence>
<evidence type="ECO:0000256" key="10">
    <source>
        <dbReference type="SAM" id="SignalP"/>
    </source>
</evidence>
<dbReference type="GO" id="GO:0005743">
    <property type="term" value="C:mitochondrial inner membrane"/>
    <property type="evidence" value="ECO:0007669"/>
    <property type="project" value="UniProtKB-SubCell"/>
</dbReference>
<evidence type="ECO:0000256" key="1">
    <source>
        <dbReference type="ARBA" id="ARBA00004448"/>
    </source>
</evidence>
<dbReference type="WBParaSite" id="TASK_0000180801-mRNA-1">
    <property type="protein sequence ID" value="TASK_0000180801-mRNA-1"/>
    <property type="gene ID" value="TASK_0000180801"/>
</dbReference>
<evidence type="ECO:0000256" key="4">
    <source>
        <dbReference type="ARBA" id="ARBA00022692"/>
    </source>
</evidence>
<evidence type="ECO:0000256" key="5">
    <source>
        <dbReference type="ARBA" id="ARBA00022792"/>
    </source>
</evidence>
<organism evidence="13">
    <name type="scientific">Taenia asiatica</name>
    <name type="common">Asian tapeworm</name>
    <dbReference type="NCBI Taxonomy" id="60517"/>
    <lineage>
        <taxon>Eukaryota</taxon>
        <taxon>Metazoa</taxon>
        <taxon>Spiralia</taxon>
        <taxon>Lophotrochozoa</taxon>
        <taxon>Platyhelminthes</taxon>
        <taxon>Cestoda</taxon>
        <taxon>Eucestoda</taxon>
        <taxon>Cyclophyllidea</taxon>
        <taxon>Taeniidae</taxon>
        <taxon>Taenia</taxon>
    </lineage>
</organism>
<evidence type="ECO:0000256" key="6">
    <source>
        <dbReference type="ARBA" id="ARBA00022989"/>
    </source>
</evidence>
<protein>
    <recommendedName>
        <fullName evidence="3">Transmembrane protein 186</fullName>
    </recommendedName>
</protein>
<feature type="transmembrane region" description="Helical" evidence="9">
    <location>
        <begin position="40"/>
        <end position="59"/>
    </location>
</feature>
<keyword evidence="7" id="KW-0496">Mitochondrion</keyword>
<evidence type="ECO:0000256" key="8">
    <source>
        <dbReference type="ARBA" id="ARBA00023136"/>
    </source>
</evidence>
<dbReference type="AlphaFoldDB" id="A0A0R3VWL4"/>
<dbReference type="InterPro" id="IPR026571">
    <property type="entry name" value="Tmem186"/>
</dbReference>
<sequence length="157" mass="17449">MPIAQAVSRLKLLLTFSLVIGASASTVGHFFDLIDVELCQFLFVASLFSLCTLCVFSFYSTKVIGVISQNKSTGLLRLGLLSFWGMRRNIVIHPEQLIPAADLSDSNRKRTVRVGLIGDISNPKYTAIQSLYVSSLTGQIGDRALFEKYIGRMWRNL</sequence>
<evidence type="ECO:0000256" key="2">
    <source>
        <dbReference type="ARBA" id="ARBA00007020"/>
    </source>
</evidence>
<feature type="chain" id="PRO_5043132440" description="Transmembrane protein 186" evidence="10">
    <location>
        <begin position="25"/>
        <end position="157"/>
    </location>
</feature>
<reference evidence="11 12" key="2">
    <citation type="submission" date="2018-11" db="EMBL/GenBank/DDBJ databases">
        <authorList>
            <consortium name="Pathogen Informatics"/>
        </authorList>
    </citation>
    <scope>NUCLEOTIDE SEQUENCE [LARGE SCALE GENOMIC DNA]</scope>
</reference>
<name>A0A0R3VWL4_TAEAS</name>
<comment type="subcellular location">
    <subcellularLocation>
        <location evidence="1">Mitochondrion inner membrane</location>
        <topology evidence="1">Multi-pass membrane protein</topology>
    </subcellularLocation>
</comment>
<dbReference type="OrthoDB" id="6147888at2759"/>
<evidence type="ECO:0000256" key="3">
    <source>
        <dbReference type="ARBA" id="ARBA00014604"/>
    </source>
</evidence>
<evidence type="ECO:0000256" key="9">
    <source>
        <dbReference type="SAM" id="Phobius"/>
    </source>
</evidence>
<dbReference type="EMBL" id="UYRS01000604">
    <property type="protein sequence ID" value="VDK23705.1"/>
    <property type="molecule type" value="Genomic_DNA"/>
</dbReference>
<evidence type="ECO:0000313" key="12">
    <source>
        <dbReference type="Proteomes" id="UP000282613"/>
    </source>
</evidence>
<reference evidence="13" key="1">
    <citation type="submission" date="2017-02" db="UniProtKB">
        <authorList>
            <consortium name="WormBaseParasite"/>
        </authorList>
    </citation>
    <scope>IDENTIFICATION</scope>
</reference>
<keyword evidence="5" id="KW-0999">Mitochondrion inner membrane</keyword>
<dbReference type="STRING" id="60517.A0A0R3VWL4"/>
<evidence type="ECO:0000256" key="7">
    <source>
        <dbReference type="ARBA" id="ARBA00023128"/>
    </source>
</evidence>
<dbReference type="Proteomes" id="UP000282613">
    <property type="component" value="Unassembled WGS sequence"/>
</dbReference>